<proteinExistence type="predicted"/>
<dbReference type="PANTHER" id="PTHR30024:SF43">
    <property type="entry name" value="BLL4572 PROTEIN"/>
    <property type="match status" value="1"/>
</dbReference>
<keyword evidence="3" id="KW-1003">Cell membrane</keyword>
<gene>
    <name evidence="6" type="ORF">FV139_05890</name>
</gene>
<dbReference type="RefSeq" id="WP_148067327.1">
    <property type="nucleotide sequence ID" value="NZ_VRZA01000002.1"/>
</dbReference>
<reference evidence="6 7" key="1">
    <citation type="submission" date="2019-08" db="EMBL/GenBank/DDBJ databases">
        <title>Parahaliea maris sp. nov., isolated from the surface seawater.</title>
        <authorList>
            <person name="Liu Y."/>
        </authorList>
    </citation>
    <scope>NUCLEOTIDE SEQUENCE [LARGE SCALE GENOMIC DNA]</scope>
    <source>
        <strain evidence="6 7">HSLHS9</strain>
    </source>
</reference>
<dbReference type="GO" id="GO:0012505">
    <property type="term" value="C:endomembrane system"/>
    <property type="evidence" value="ECO:0007669"/>
    <property type="project" value="UniProtKB-SubCell"/>
</dbReference>
<dbReference type="EMBL" id="VRZA01000002">
    <property type="protein sequence ID" value="TXS95416.1"/>
    <property type="molecule type" value="Genomic_DNA"/>
</dbReference>
<dbReference type="AlphaFoldDB" id="A0A5C9A3W9"/>
<keyword evidence="4" id="KW-0997">Cell inner membrane</keyword>
<keyword evidence="5" id="KW-0472">Membrane</keyword>
<sequence length="402" mass="44091">MSEGLRLPAAEKRELRLGYLRLNDSAPLVMAQELGFYERYGLDVTLEREISWANLRDKLVIADLDAAQMLAPLPIATSLGVGGMRADVITGLALSLNGNAITVSRELATILEQHGGSAEQGARSTALALGRYLSASGTGEPGSKPELTFASAHTFSCHTFFLRLWLQSGGVDPEHDVRIIVLPPEQMVDSLARGIIDGYCVGEPWSTVAVQQGIGAIQATGYELWNNSPEKVLAVTESWHRQHTATHLRLRLALMETCRWLSDPVHRLEAAEVLARPEYLDLPVETLRPALAGALVFSRGGAAHEMPDFHVFGRYQAGFPWRSDGEWLAAQSSALLGKTLSEERCKSLVQQTCRTDLYREAARYLSLPAPATDYRPVNAHSESWEQAPGITLGADHRFEPPF</sequence>
<keyword evidence="2" id="KW-0813">Transport</keyword>
<accession>A0A5C9A3W9</accession>
<evidence type="ECO:0000256" key="3">
    <source>
        <dbReference type="ARBA" id="ARBA00022475"/>
    </source>
</evidence>
<organism evidence="6 7">
    <name type="scientific">Parahaliea maris</name>
    <dbReference type="NCBI Taxonomy" id="2716870"/>
    <lineage>
        <taxon>Bacteria</taxon>
        <taxon>Pseudomonadati</taxon>
        <taxon>Pseudomonadota</taxon>
        <taxon>Gammaproteobacteria</taxon>
        <taxon>Cellvibrionales</taxon>
        <taxon>Halieaceae</taxon>
        <taxon>Parahaliea</taxon>
    </lineage>
</organism>
<comment type="subcellular location">
    <subcellularLocation>
        <location evidence="1">Endomembrane system</location>
    </subcellularLocation>
</comment>
<name>A0A5C9A3W9_9GAMM</name>
<dbReference type="SUPFAM" id="SSF53850">
    <property type="entry name" value="Periplasmic binding protein-like II"/>
    <property type="match status" value="1"/>
</dbReference>
<dbReference type="Proteomes" id="UP000321039">
    <property type="component" value="Unassembled WGS sequence"/>
</dbReference>
<dbReference type="InterPro" id="IPR044527">
    <property type="entry name" value="NrtA/CpmA_ABC-bd_dom"/>
</dbReference>
<protein>
    <submittedName>
        <fullName evidence="6">ABC transporter substrate-binding protein</fullName>
    </submittedName>
</protein>
<dbReference type="PANTHER" id="PTHR30024">
    <property type="entry name" value="ALIPHATIC SULFONATES-BINDING PROTEIN-RELATED"/>
    <property type="match status" value="1"/>
</dbReference>
<evidence type="ECO:0000256" key="2">
    <source>
        <dbReference type="ARBA" id="ARBA00022448"/>
    </source>
</evidence>
<evidence type="ECO:0000256" key="1">
    <source>
        <dbReference type="ARBA" id="ARBA00004308"/>
    </source>
</evidence>
<keyword evidence="7" id="KW-1185">Reference proteome</keyword>
<dbReference type="Pfam" id="PF13379">
    <property type="entry name" value="NMT1_2"/>
    <property type="match status" value="1"/>
</dbReference>
<evidence type="ECO:0000256" key="4">
    <source>
        <dbReference type="ARBA" id="ARBA00022519"/>
    </source>
</evidence>
<evidence type="ECO:0000313" key="6">
    <source>
        <dbReference type="EMBL" id="TXS95416.1"/>
    </source>
</evidence>
<dbReference type="Gene3D" id="3.40.190.10">
    <property type="entry name" value="Periplasmic binding protein-like II"/>
    <property type="match status" value="2"/>
</dbReference>
<dbReference type="CDD" id="cd13553">
    <property type="entry name" value="PBP2_NrtA_CpmA_like"/>
    <property type="match status" value="1"/>
</dbReference>
<comment type="caution">
    <text evidence="6">The sequence shown here is derived from an EMBL/GenBank/DDBJ whole genome shotgun (WGS) entry which is preliminary data.</text>
</comment>
<evidence type="ECO:0000256" key="5">
    <source>
        <dbReference type="ARBA" id="ARBA00023136"/>
    </source>
</evidence>
<evidence type="ECO:0000313" key="7">
    <source>
        <dbReference type="Proteomes" id="UP000321039"/>
    </source>
</evidence>